<accession>A0ABN9T6R1</accession>
<reference evidence="4" key="1">
    <citation type="submission" date="2023-10" db="EMBL/GenBank/DDBJ databases">
        <authorList>
            <person name="Chen Y."/>
            <person name="Shah S."/>
            <person name="Dougan E. K."/>
            <person name="Thang M."/>
            <person name="Chan C."/>
        </authorList>
    </citation>
    <scope>NUCLEOTIDE SEQUENCE [LARGE SCALE GENOMIC DNA]</scope>
</reference>
<evidence type="ECO:0000313" key="5">
    <source>
        <dbReference type="Proteomes" id="UP001189429"/>
    </source>
</evidence>
<sequence>SHHAALRESPIPGGAAFELHAQRHGHLQRRRERLREGPAVGLGAAPAAERLPRPPAAAHRRVLRRRAGGVREGLRWEMAVALVREMLQMAVQVSAPALNALLGACVAGPGRSQATGVLEHMRASAVEPSAATFGVLLGADGACAESLLSEMRARRLEASAVTYNAAIASCERAGRWSLALRLLSRARDCSAAPGHIAFCGAIHACASAAQWARAASLLLRAAGASLPPTVQACNGSIAACAAATAWQAAVALWHRMGAPGGARPNVTTHATLAAACEEAGQAAHAAASVRPLPARALAYLLAGPLALRALRQEPPAPCTTSSTMPRWISSAWLPTGEGLPRPLALCGRCPAAPAGARGSSPRGRGRAGTPRSAAWTAPRACGRRPPLWSRRCDC</sequence>
<dbReference type="Proteomes" id="UP001189429">
    <property type="component" value="Unassembled WGS sequence"/>
</dbReference>
<dbReference type="PROSITE" id="PS51375">
    <property type="entry name" value="PPR"/>
    <property type="match status" value="1"/>
</dbReference>
<dbReference type="Gene3D" id="1.25.40.10">
    <property type="entry name" value="Tetratricopeptide repeat domain"/>
    <property type="match status" value="3"/>
</dbReference>
<feature type="repeat" description="PPR" evidence="2">
    <location>
        <begin position="159"/>
        <end position="193"/>
    </location>
</feature>
<feature type="non-terminal residue" evidence="4">
    <location>
        <position position="394"/>
    </location>
</feature>
<gene>
    <name evidence="4" type="ORF">PCOR1329_LOCUS36118</name>
</gene>
<feature type="compositionally biased region" description="Basic residues" evidence="3">
    <location>
        <begin position="22"/>
        <end position="32"/>
    </location>
</feature>
<dbReference type="InterPro" id="IPR011990">
    <property type="entry name" value="TPR-like_helical_dom_sf"/>
</dbReference>
<feature type="compositionally biased region" description="Low complexity" evidence="3">
    <location>
        <begin position="353"/>
        <end position="374"/>
    </location>
</feature>
<dbReference type="EMBL" id="CAUYUJ010014398">
    <property type="protein sequence ID" value="CAK0840768.1"/>
    <property type="molecule type" value="Genomic_DNA"/>
</dbReference>
<organism evidence="4 5">
    <name type="scientific">Prorocentrum cordatum</name>
    <dbReference type="NCBI Taxonomy" id="2364126"/>
    <lineage>
        <taxon>Eukaryota</taxon>
        <taxon>Sar</taxon>
        <taxon>Alveolata</taxon>
        <taxon>Dinophyceae</taxon>
        <taxon>Prorocentrales</taxon>
        <taxon>Prorocentraceae</taxon>
        <taxon>Prorocentrum</taxon>
    </lineage>
</organism>
<evidence type="ECO:0000313" key="4">
    <source>
        <dbReference type="EMBL" id="CAK0840768.1"/>
    </source>
</evidence>
<name>A0ABN9T6R1_9DINO</name>
<feature type="compositionally biased region" description="Low complexity" evidence="3">
    <location>
        <begin position="37"/>
        <end position="49"/>
    </location>
</feature>
<comment type="caution">
    <text evidence="4">The sequence shown here is derived from an EMBL/GenBank/DDBJ whole genome shotgun (WGS) entry which is preliminary data.</text>
</comment>
<dbReference type="PANTHER" id="PTHR47447">
    <property type="entry name" value="OS03G0856100 PROTEIN"/>
    <property type="match status" value="1"/>
</dbReference>
<dbReference type="Pfam" id="PF13812">
    <property type="entry name" value="PPR_3"/>
    <property type="match status" value="1"/>
</dbReference>
<evidence type="ECO:0000256" key="1">
    <source>
        <dbReference type="ARBA" id="ARBA00022737"/>
    </source>
</evidence>
<keyword evidence="5" id="KW-1185">Reference proteome</keyword>
<feature type="region of interest" description="Disordered" evidence="3">
    <location>
        <begin position="353"/>
        <end position="383"/>
    </location>
</feature>
<dbReference type="PANTHER" id="PTHR47447:SF17">
    <property type="entry name" value="OS12G0638900 PROTEIN"/>
    <property type="match status" value="1"/>
</dbReference>
<feature type="region of interest" description="Disordered" evidence="3">
    <location>
        <begin position="22"/>
        <end position="56"/>
    </location>
</feature>
<dbReference type="InterPro" id="IPR002885">
    <property type="entry name" value="PPR_rpt"/>
</dbReference>
<keyword evidence="1" id="KW-0677">Repeat</keyword>
<evidence type="ECO:0000256" key="2">
    <source>
        <dbReference type="PROSITE-ProRule" id="PRU00708"/>
    </source>
</evidence>
<protein>
    <submittedName>
        <fullName evidence="4">Uncharacterized protein</fullName>
    </submittedName>
</protein>
<feature type="non-terminal residue" evidence="4">
    <location>
        <position position="1"/>
    </location>
</feature>
<evidence type="ECO:0000256" key="3">
    <source>
        <dbReference type="SAM" id="MobiDB-lite"/>
    </source>
</evidence>
<proteinExistence type="predicted"/>